<dbReference type="SUPFAM" id="SSF51366">
    <property type="entry name" value="Ribulose-phoshate binding barrel"/>
    <property type="match status" value="1"/>
</dbReference>
<evidence type="ECO:0000256" key="1">
    <source>
        <dbReference type="ARBA" id="ARBA00004733"/>
    </source>
</evidence>
<keyword evidence="3 8" id="KW-0028">Amino-acid biosynthesis</keyword>
<evidence type="ECO:0000256" key="3">
    <source>
        <dbReference type="ARBA" id="ARBA00022605"/>
    </source>
</evidence>
<dbReference type="Proteomes" id="UP001575105">
    <property type="component" value="Unassembled WGS sequence"/>
</dbReference>
<reference evidence="10 11" key="1">
    <citation type="submission" date="2024-08" db="EMBL/GenBank/DDBJ databases">
        <title>Whole-genome sequencing of halo(alkali)philic microorganisms from hypersaline lakes.</title>
        <authorList>
            <person name="Sorokin D.Y."/>
            <person name="Merkel A.Y."/>
            <person name="Messina E."/>
            <person name="Yakimov M."/>
        </authorList>
    </citation>
    <scope>NUCLEOTIDE SEQUENCE [LARGE SCALE GENOMIC DNA]</scope>
    <source>
        <strain evidence="10 11">AB-hyl4</strain>
    </source>
</reference>
<dbReference type="PANTHER" id="PTHR43406">
    <property type="entry name" value="TRYPTOPHAN SYNTHASE, ALPHA CHAIN"/>
    <property type="match status" value="1"/>
</dbReference>
<sequence length="277" mass="29174">MNRIDRIFHDLRATVDSGAAGAGKALMPFITAGDPDLPTTAALLSALEQAGASIVELGIPFSDPIADGPVIEASMAHALGKGVRVHDVFEQVAAVRDKVDLGIVAMVSYSIVHRLGLKRFINEAKSAGFDGFIFPDLPLEEAPPAVEAARDADMILSMLIAPTTPIERARRIAQSCSGFIYMLSRAGITGERSELPVELPRRIARLREATELPIAVGFGISTADQVREVVAVADAAIVGSAIVRQVAANRDKGSTAVVDAVASFTRQLATGLPSVVR</sequence>
<comment type="function">
    <text evidence="8">The alpha subunit is responsible for the aldol cleavage of indoleglycerol phosphate to indole and glyceraldehyde 3-phosphate.</text>
</comment>
<evidence type="ECO:0000256" key="6">
    <source>
        <dbReference type="ARBA" id="ARBA00023239"/>
    </source>
</evidence>
<keyword evidence="4 8" id="KW-0822">Tryptophan biosynthesis</keyword>
<dbReference type="Pfam" id="PF00290">
    <property type="entry name" value="Trp_syntA"/>
    <property type="match status" value="1"/>
</dbReference>
<accession>A0ABV4U1Q0</accession>
<dbReference type="InterPro" id="IPR018204">
    <property type="entry name" value="Trp_synthase_alpha_AS"/>
</dbReference>
<evidence type="ECO:0000256" key="4">
    <source>
        <dbReference type="ARBA" id="ARBA00022822"/>
    </source>
</evidence>
<dbReference type="InterPro" id="IPR013785">
    <property type="entry name" value="Aldolase_TIM"/>
</dbReference>
<dbReference type="InterPro" id="IPR011060">
    <property type="entry name" value="RibuloseP-bd_barrel"/>
</dbReference>
<dbReference type="EC" id="4.2.1.20" evidence="8"/>
<dbReference type="HAMAP" id="MF_00131">
    <property type="entry name" value="Trp_synth_alpha"/>
    <property type="match status" value="1"/>
</dbReference>
<organism evidence="10 11">
    <name type="scientific">Natronomicrosphaera hydrolytica</name>
    <dbReference type="NCBI Taxonomy" id="3242702"/>
    <lineage>
        <taxon>Bacteria</taxon>
        <taxon>Pseudomonadati</taxon>
        <taxon>Planctomycetota</taxon>
        <taxon>Phycisphaerae</taxon>
        <taxon>Phycisphaerales</taxon>
        <taxon>Phycisphaeraceae</taxon>
        <taxon>Natronomicrosphaera</taxon>
    </lineage>
</organism>
<dbReference type="NCBIfam" id="TIGR00262">
    <property type="entry name" value="trpA"/>
    <property type="match status" value="1"/>
</dbReference>
<comment type="similarity">
    <text evidence="8 9">Belongs to the TrpA family.</text>
</comment>
<keyword evidence="5 8" id="KW-0057">Aromatic amino acid biosynthesis</keyword>
<evidence type="ECO:0000256" key="5">
    <source>
        <dbReference type="ARBA" id="ARBA00023141"/>
    </source>
</evidence>
<evidence type="ECO:0000256" key="7">
    <source>
        <dbReference type="ARBA" id="ARBA00049047"/>
    </source>
</evidence>
<keyword evidence="6 8" id="KW-0456">Lyase</keyword>
<protein>
    <recommendedName>
        <fullName evidence="8">Tryptophan synthase alpha chain</fullName>
        <ecNumber evidence="8">4.2.1.20</ecNumber>
    </recommendedName>
</protein>
<dbReference type="CDD" id="cd04724">
    <property type="entry name" value="Tryptophan_synthase_alpha"/>
    <property type="match status" value="1"/>
</dbReference>
<dbReference type="PROSITE" id="PS00167">
    <property type="entry name" value="TRP_SYNTHASE_ALPHA"/>
    <property type="match status" value="1"/>
</dbReference>
<gene>
    <name evidence="8 10" type="primary">trpA</name>
    <name evidence="10" type="ORF">ACERK3_04100</name>
</gene>
<proteinExistence type="inferred from homology"/>
<evidence type="ECO:0000256" key="8">
    <source>
        <dbReference type="HAMAP-Rule" id="MF_00131"/>
    </source>
</evidence>
<evidence type="ECO:0000256" key="9">
    <source>
        <dbReference type="RuleBase" id="RU003662"/>
    </source>
</evidence>
<name>A0ABV4U1Q0_9BACT</name>
<dbReference type="GO" id="GO:0004834">
    <property type="term" value="F:tryptophan synthase activity"/>
    <property type="evidence" value="ECO:0007669"/>
    <property type="project" value="UniProtKB-EC"/>
</dbReference>
<evidence type="ECO:0000313" key="11">
    <source>
        <dbReference type="Proteomes" id="UP001575105"/>
    </source>
</evidence>
<feature type="active site" description="Proton acceptor" evidence="8">
    <location>
        <position position="56"/>
    </location>
</feature>
<comment type="pathway">
    <text evidence="1 8">Amino-acid biosynthesis; L-tryptophan biosynthesis; L-tryptophan from chorismate: step 5/5.</text>
</comment>
<dbReference type="Gene3D" id="3.20.20.70">
    <property type="entry name" value="Aldolase class I"/>
    <property type="match status" value="1"/>
</dbReference>
<evidence type="ECO:0000313" key="10">
    <source>
        <dbReference type="EMBL" id="MFA9477471.1"/>
    </source>
</evidence>
<feature type="active site" description="Proton acceptor" evidence="8">
    <location>
        <position position="67"/>
    </location>
</feature>
<keyword evidence="11" id="KW-1185">Reference proteome</keyword>
<dbReference type="EMBL" id="JBGUBD010000002">
    <property type="protein sequence ID" value="MFA9477471.1"/>
    <property type="molecule type" value="Genomic_DNA"/>
</dbReference>
<evidence type="ECO:0000256" key="2">
    <source>
        <dbReference type="ARBA" id="ARBA00011270"/>
    </source>
</evidence>
<dbReference type="InterPro" id="IPR002028">
    <property type="entry name" value="Trp_synthase_suA"/>
</dbReference>
<dbReference type="PANTHER" id="PTHR43406:SF1">
    <property type="entry name" value="TRYPTOPHAN SYNTHASE ALPHA CHAIN, CHLOROPLASTIC"/>
    <property type="match status" value="1"/>
</dbReference>
<dbReference type="RefSeq" id="WP_425344394.1">
    <property type="nucleotide sequence ID" value="NZ_JBGUBD010000002.1"/>
</dbReference>
<comment type="subunit">
    <text evidence="2 8">Tetramer of two alpha and two beta chains.</text>
</comment>
<comment type="catalytic activity">
    <reaction evidence="7 8">
        <text>(1S,2R)-1-C-(indol-3-yl)glycerol 3-phosphate + L-serine = D-glyceraldehyde 3-phosphate + L-tryptophan + H2O</text>
        <dbReference type="Rhea" id="RHEA:10532"/>
        <dbReference type="ChEBI" id="CHEBI:15377"/>
        <dbReference type="ChEBI" id="CHEBI:33384"/>
        <dbReference type="ChEBI" id="CHEBI:57912"/>
        <dbReference type="ChEBI" id="CHEBI:58866"/>
        <dbReference type="ChEBI" id="CHEBI:59776"/>
        <dbReference type="EC" id="4.2.1.20"/>
    </reaction>
</comment>
<comment type="caution">
    <text evidence="10">The sequence shown here is derived from an EMBL/GenBank/DDBJ whole genome shotgun (WGS) entry which is preliminary data.</text>
</comment>